<proteinExistence type="predicted"/>
<keyword evidence="2" id="KW-0732">Signal</keyword>
<gene>
    <name evidence="3" type="ORF">ELG94_05280</name>
</gene>
<comment type="caution">
    <text evidence="3">The sequence shown here is derived from an EMBL/GenBank/DDBJ whole genome shotgun (WGS) entry which is preliminary data.</text>
</comment>
<keyword evidence="1" id="KW-1133">Transmembrane helix</keyword>
<dbReference type="EMBL" id="SIKX01000001">
    <property type="protein sequence ID" value="TBF17813.1"/>
    <property type="molecule type" value="Genomic_DNA"/>
</dbReference>
<dbReference type="Proteomes" id="UP000291892">
    <property type="component" value="Unassembled WGS sequence"/>
</dbReference>
<reference evidence="3 4" key="1">
    <citation type="submission" date="2019-02" db="EMBL/GenBank/DDBJ databases">
        <title>The genomic architecture of introgression among sibling species of bacteria.</title>
        <authorList>
            <person name="Cavassim M.I.A."/>
            <person name="Moeskjaer S."/>
            <person name="Moslemi C."/>
            <person name="Fields B."/>
            <person name="Bachmann A."/>
            <person name="Vilhjalmsson B."/>
            <person name="Schierup M.H."/>
            <person name="Young J.P.W."/>
            <person name="Andersen S.U."/>
        </authorList>
    </citation>
    <scope>NUCLEOTIDE SEQUENCE [LARGE SCALE GENOMIC DNA]</scope>
    <source>
        <strain evidence="3 4">SM42</strain>
    </source>
</reference>
<feature type="chain" id="PRO_5042026872" evidence="2">
    <location>
        <begin position="20"/>
        <end position="260"/>
    </location>
</feature>
<dbReference type="AlphaFoldDB" id="A0AAE8U152"/>
<sequence>MRRLWICIVVAASALPVFADSYPPLAQTFADAAATGREIRDLQAQEAMAWWAAAMFWVTLASSLVGGLGLVGLFVSLYQTRAAIKHARETSFIDVRPWLLIEGVEITSTAGVYDEKGFHFTAQGSINVRNAGKLPAEALAHVVTFGPTADSARPLTEALHARIEELDGNGYIVPPGQSFRLPLLLQVEMTSEEAEKIADEMLRLSISAHYQTAGLERDFRTIAGASALPSAGNHKPLTIKDFKIYRESWHLDRLMYGVLT</sequence>
<accession>A0AAE8U152</accession>
<keyword evidence="1" id="KW-0812">Transmembrane</keyword>
<organism evidence="3 4">
    <name type="scientific">Rhizobium ruizarguesonis</name>
    <dbReference type="NCBI Taxonomy" id="2081791"/>
    <lineage>
        <taxon>Bacteria</taxon>
        <taxon>Pseudomonadati</taxon>
        <taxon>Pseudomonadota</taxon>
        <taxon>Alphaproteobacteria</taxon>
        <taxon>Hyphomicrobiales</taxon>
        <taxon>Rhizobiaceae</taxon>
        <taxon>Rhizobium/Agrobacterium group</taxon>
        <taxon>Rhizobium</taxon>
    </lineage>
</organism>
<dbReference type="RefSeq" id="WP_130822491.1">
    <property type="nucleotide sequence ID" value="NZ_SIKX01000001.1"/>
</dbReference>
<feature type="transmembrane region" description="Helical" evidence="1">
    <location>
        <begin position="50"/>
        <end position="78"/>
    </location>
</feature>
<feature type="signal peptide" evidence="2">
    <location>
        <begin position="1"/>
        <end position="19"/>
    </location>
</feature>
<keyword evidence="1" id="KW-0472">Membrane</keyword>
<evidence type="ECO:0000313" key="3">
    <source>
        <dbReference type="EMBL" id="TBF17813.1"/>
    </source>
</evidence>
<name>A0AAE8U152_9HYPH</name>
<evidence type="ECO:0000256" key="2">
    <source>
        <dbReference type="SAM" id="SignalP"/>
    </source>
</evidence>
<evidence type="ECO:0000256" key="1">
    <source>
        <dbReference type="SAM" id="Phobius"/>
    </source>
</evidence>
<protein>
    <submittedName>
        <fullName evidence="3">Uncharacterized protein</fullName>
    </submittedName>
</protein>
<evidence type="ECO:0000313" key="4">
    <source>
        <dbReference type="Proteomes" id="UP000291892"/>
    </source>
</evidence>